<feature type="compositionally biased region" description="Low complexity" evidence="1">
    <location>
        <begin position="28"/>
        <end position="38"/>
    </location>
</feature>
<feature type="compositionally biased region" description="Basic and acidic residues" evidence="1">
    <location>
        <begin position="131"/>
        <end position="147"/>
    </location>
</feature>
<comment type="caution">
    <text evidence="4">The sequence shown here is derived from an EMBL/GenBank/DDBJ whole genome shotgun (WGS) entry which is preliminary data.</text>
</comment>
<evidence type="ECO:0000313" key="6">
    <source>
        <dbReference type="Proteomes" id="UP000236546"/>
    </source>
</evidence>
<dbReference type="EMBL" id="MTYH01000060">
    <property type="protein sequence ID" value="PNP40752.1"/>
    <property type="molecule type" value="Genomic_DNA"/>
</dbReference>
<reference evidence="4" key="3">
    <citation type="submission" date="2017-08" db="EMBL/GenBank/DDBJ databases">
        <title>Trichoderma gamsii strain T6085, whole genome shotgun sequencing project.</title>
        <authorList>
            <person name="Baroncelli R."/>
        </authorList>
    </citation>
    <scope>NUCLEOTIDE SEQUENCE</scope>
    <source>
        <strain evidence="4">T6085</strain>
    </source>
</reference>
<feature type="region of interest" description="Disordered" evidence="1">
    <location>
        <begin position="90"/>
        <end position="155"/>
    </location>
</feature>
<keyword evidence="2" id="KW-0472">Membrane</keyword>
<reference evidence="4 5" key="1">
    <citation type="journal article" date="2016" name="Genome Announc.">
        <title>Draft Whole-Genome Sequence of Trichoderma gamsii T6085, a Promising Biocontrol Agent of Fusarium Head Blight on Wheat.</title>
        <authorList>
            <person name="Baroncelli R."/>
            <person name="Zapparata A."/>
            <person name="Piaggeschi G."/>
            <person name="Sarrocco S."/>
            <person name="Vannacci G."/>
        </authorList>
    </citation>
    <scope>NUCLEOTIDE SEQUENCE [LARGE SCALE GENOMIC DNA]</scope>
    <source>
        <strain evidence="4 5">T6085</strain>
    </source>
</reference>
<feature type="transmembrane region" description="Helical" evidence="2">
    <location>
        <begin position="49"/>
        <end position="73"/>
    </location>
</feature>
<evidence type="ECO:0000313" key="3">
    <source>
        <dbReference type="EMBL" id="PNP40752.1"/>
    </source>
</evidence>
<dbReference type="AlphaFoldDB" id="A0A0W7VQY8"/>
<evidence type="ECO:0000256" key="1">
    <source>
        <dbReference type="SAM" id="MobiDB-lite"/>
    </source>
</evidence>
<keyword evidence="2" id="KW-1133">Transmembrane helix</keyword>
<sequence>MASQTSAYFPLATDNSWQGQSGSITPQDGTDAGAAGDSSANSITLSTGALVAIIVVVVVVILIGVTTASLFFIAKKREWTIKETIRRSTKKVATALTPRRSEFPRSVKGSTRSSRKGRTKLNDDIPPTPRLRPEDLEKGLARSESKAVGRSSGGK</sequence>
<organism evidence="4 5">
    <name type="scientific">Trichoderma gamsii</name>
    <dbReference type="NCBI Taxonomy" id="398673"/>
    <lineage>
        <taxon>Eukaryota</taxon>
        <taxon>Fungi</taxon>
        <taxon>Dikarya</taxon>
        <taxon>Ascomycota</taxon>
        <taxon>Pezizomycotina</taxon>
        <taxon>Sordariomycetes</taxon>
        <taxon>Hypocreomycetidae</taxon>
        <taxon>Hypocreales</taxon>
        <taxon>Hypocreaceae</taxon>
        <taxon>Trichoderma</taxon>
    </lineage>
</organism>
<evidence type="ECO:0000313" key="4">
    <source>
        <dbReference type="EMBL" id="PON28694.1"/>
    </source>
</evidence>
<dbReference type="RefSeq" id="XP_018661710.1">
    <property type="nucleotide sequence ID" value="XM_018804986.1"/>
</dbReference>
<protein>
    <submittedName>
        <fullName evidence="4">Uncharacterized protein</fullName>
    </submittedName>
</protein>
<evidence type="ECO:0000313" key="5">
    <source>
        <dbReference type="Proteomes" id="UP000054821"/>
    </source>
</evidence>
<name>A0A0W7VQY8_9HYPO</name>
<dbReference type="OrthoDB" id="5425637at2759"/>
<dbReference type="GeneID" id="29985069"/>
<dbReference type="Proteomes" id="UP000054821">
    <property type="component" value="Unassembled WGS sequence"/>
</dbReference>
<dbReference type="EMBL" id="JPDN02000006">
    <property type="protein sequence ID" value="PON28694.1"/>
    <property type="molecule type" value="Genomic_DNA"/>
</dbReference>
<keyword evidence="5" id="KW-1185">Reference proteome</keyword>
<keyword evidence="2" id="KW-0812">Transmembrane</keyword>
<proteinExistence type="predicted"/>
<accession>A0A0W7VQY8</accession>
<reference evidence="3 6" key="2">
    <citation type="submission" date="2017-02" db="EMBL/GenBank/DDBJ databases">
        <title>Genomes of Trichoderma spp. with biocontrol activity.</title>
        <authorList>
            <person name="Gardiner D."/>
            <person name="Kazan K."/>
            <person name="Vos C."/>
            <person name="Harvey P."/>
        </authorList>
    </citation>
    <scope>NUCLEOTIDE SEQUENCE [LARGE SCALE GENOMIC DNA]</scope>
    <source>
        <strain evidence="3 6">A5MH</strain>
    </source>
</reference>
<feature type="compositionally biased region" description="Polar residues" evidence="1">
    <location>
        <begin position="1"/>
        <end position="27"/>
    </location>
</feature>
<feature type="region of interest" description="Disordered" evidence="1">
    <location>
        <begin position="1"/>
        <end position="38"/>
    </location>
</feature>
<evidence type="ECO:0000256" key="2">
    <source>
        <dbReference type="SAM" id="Phobius"/>
    </source>
</evidence>
<gene>
    <name evidence="4" type="ORF">TGAM01_v202541</name>
    <name evidence="3" type="ORF">TGAMA5MH_07192</name>
</gene>
<dbReference type="Proteomes" id="UP000236546">
    <property type="component" value="Unassembled WGS sequence"/>
</dbReference>